<dbReference type="SUPFAM" id="SSF56281">
    <property type="entry name" value="Metallo-hydrolase/oxidoreductase"/>
    <property type="match status" value="1"/>
</dbReference>
<dbReference type="Gene3D" id="3.60.15.10">
    <property type="entry name" value="Ribonuclease Z/Hydroxyacylglutathione hydrolase-like"/>
    <property type="match status" value="1"/>
</dbReference>
<dbReference type="SMART" id="SM00849">
    <property type="entry name" value="Lactamase_B"/>
    <property type="match status" value="1"/>
</dbReference>
<comment type="similarity">
    <text evidence="1">Belongs to the metallo-beta-lactamase superfamily.</text>
</comment>
<keyword evidence="7" id="KW-1185">Reference proteome</keyword>
<feature type="domain" description="Metallo-beta-lactamase" evidence="5">
    <location>
        <begin position="42"/>
        <end position="255"/>
    </location>
</feature>
<evidence type="ECO:0000313" key="6">
    <source>
        <dbReference type="EMBL" id="APJ02592.1"/>
    </source>
</evidence>
<dbReference type="InterPro" id="IPR051013">
    <property type="entry name" value="MBL_superfamily_lactonases"/>
</dbReference>
<dbReference type="PANTHER" id="PTHR42978">
    <property type="entry name" value="QUORUM-QUENCHING LACTONASE YTNP-RELATED-RELATED"/>
    <property type="match status" value="1"/>
</dbReference>
<protein>
    <submittedName>
        <fullName evidence="6">MBL fold hydrolase</fullName>
    </submittedName>
</protein>
<organism evidence="6 7">
    <name type="scientific">Silvanigrella aquatica</name>
    <dbReference type="NCBI Taxonomy" id="1915309"/>
    <lineage>
        <taxon>Bacteria</taxon>
        <taxon>Pseudomonadati</taxon>
        <taxon>Bdellovibrionota</taxon>
        <taxon>Oligoflexia</taxon>
        <taxon>Silvanigrellales</taxon>
        <taxon>Silvanigrellaceae</taxon>
        <taxon>Silvanigrella</taxon>
    </lineage>
</organism>
<keyword evidence="4" id="KW-0862">Zinc</keyword>
<dbReference type="InterPro" id="IPR001279">
    <property type="entry name" value="Metallo-B-lactamas"/>
</dbReference>
<dbReference type="InterPro" id="IPR036866">
    <property type="entry name" value="RibonucZ/Hydroxyglut_hydro"/>
</dbReference>
<dbReference type="STRING" id="1915309.AXG55_01040"/>
<accession>A0A1L4CXB8</accession>
<dbReference type="EMBL" id="CP017834">
    <property type="protein sequence ID" value="APJ02592.1"/>
    <property type="molecule type" value="Genomic_DNA"/>
</dbReference>
<dbReference type="GO" id="GO:0046872">
    <property type="term" value="F:metal ion binding"/>
    <property type="evidence" value="ECO:0007669"/>
    <property type="project" value="UniProtKB-KW"/>
</dbReference>
<dbReference type="RefSeq" id="WP_148696301.1">
    <property type="nucleotide sequence ID" value="NZ_CP017834.1"/>
</dbReference>
<dbReference type="OrthoDB" id="5289787at2"/>
<dbReference type="KEGG" id="saqi:AXG55_01040"/>
<gene>
    <name evidence="6" type="ORF">AXG55_01040</name>
</gene>
<name>A0A1L4CXB8_9BACT</name>
<evidence type="ECO:0000256" key="4">
    <source>
        <dbReference type="ARBA" id="ARBA00022833"/>
    </source>
</evidence>
<dbReference type="CDD" id="cd16281">
    <property type="entry name" value="metallo-hydrolase-like_MBL-fold"/>
    <property type="match status" value="1"/>
</dbReference>
<keyword evidence="2" id="KW-0479">Metal-binding</keyword>
<dbReference type="AlphaFoldDB" id="A0A1L4CXB8"/>
<dbReference type="Pfam" id="PF00753">
    <property type="entry name" value="Lactamase_B"/>
    <property type="match status" value="1"/>
</dbReference>
<evidence type="ECO:0000256" key="3">
    <source>
        <dbReference type="ARBA" id="ARBA00022801"/>
    </source>
</evidence>
<evidence type="ECO:0000259" key="5">
    <source>
        <dbReference type="SMART" id="SM00849"/>
    </source>
</evidence>
<evidence type="ECO:0000313" key="7">
    <source>
        <dbReference type="Proteomes" id="UP000184731"/>
    </source>
</evidence>
<sequence>MEILSIEGNTQMLDGGAMFGNAPKAMWQNWISYDEANRIPLACRALLIKNYNGKNLLFEAGVGSFFDPKLKDRYGIIEKEHVLLKNLDKVGLTHEHIDAVILSHLHFDHAGGILSAFGDGETRLLFPNAKFYVGHDQWKRALSPHPRDKASYITELNQLLEKSNRLVLVENNGKSDLEPFVTFHFSNGHTPGLMLAEIQLKEGPLVFASDLIPGFAWVHLPITMGYDRYPELLIDEKKNLLEDLIAKNGNIFFTHDAKHAFGKLKRDEKGKFFAEVFEYSKGI</sequence>
<reference evidence="6 7" key="1">
    <citation type="submission" date="2016-10" db="EMBL/GenBank/DDBJ databases">
        <title>Silvanigrella aquatica sp. nov., isolated from a freshwater lake located in the Black Forest, Germany, description of Silvanigrellaceae fam. nov., Silvanigrellales ord. nov., reclassification of the order Bdellovibrionales in the class Oligoflexia, reclassification of the families Bacteriovoracaceae and Halobacteriovoraceae in the new order Bacteriovoracales ord. nov., and reclassification of the family Pseudobacteriovoracaceae in the order Oligoflexiales.</title>
        <authorList>
            <person name="Hahn M.W."/>
            <person name="Schmidt J."/>
            <person name="Koll U."/>
            <person name="Rohde M."/>
            <person name="Verbag S."/>
            <person name="Pitt A."/>
            <person name="Nakai R."/>
            <person name="Naganuma T."/>
            <person name="Lang E."/>
        </authorList>
    </citation>
    <scope>NUCLEOTIDE SEQUENCE [LARGE SCALE GENOMIC DNA]</scope>
    <source>
        <strain evidence="6 7">MWH-Nonnen-W8red</strain>
    </source>
</reference>
<proteinExistence type="inferred from homology"/>
<evidence type="ECO:0000256" key="2">
    <source>
        <dbReference type="ARBA" id="ARBA00022723"/>
    </source>
</evidence>
<dbReference type="GO" id="GO:0016787">
    <property type="term" value="F:hydrolase activity"/>
    <property type="evidence" value="ECO:0007669"/>
    <property type="project" value="UniProtKB-KW"/>
</dbReference>
<keyword evidence="3 6" id="KW-0378">Hydrolase</keyword>
<dbReference type="PANTHER" id="PTHR42978:SF6">
    <property type="entry name" value="QUORUM-QUENCHING LACTONASE YTNP-RELATED"/>
    <property type="match status" value="1"/>
</dbReference>
<evidence type="ECO:0000256" key="1">
    <source>
        <dbReference type="ARBA" id="ARBA00007749"/>
    </source>
</evidence>
<dbReference type="Proteomes" id="UP000184731">
    <property type="component" value="Chromosome"/>
</dbReference>